<dbReference type="RefSeq" id="WP_184079302.1">
    <property type="nucleotide sequence ID" value="NZ_JACHDS010000001.1"/>
</dbReference>
<keyword evidence="1" id="KW-0472">Membrane</keyword>
<dbReference type="EMBL" id="JACHDS010000001">
    <property type="protein sequence ID" value="MBB6174940.1"/>
    <property type="molecule type" value="Genomic_DNA"/>
</dbReference>
<keyword evidence="1" id="KW-1133">Transmembrane helix</keyword>
<reference evidence="2 3" key="1">
    <citation type="submission" date="2020-08" db="EMBL/GenBank/DDBJ databases">
        <title>Sequencing the genomes of 1000 actinobacteria strains.</title>
        <authorList>
            <person name="Klenk H.-P."/>
        </authorList>
    </citation>
    <scope>NUCLEOTIDE SEQUENCE [LARGE SCALE GENOMIC DNA]</scope>
    <source>
        <strain evidence="2 3">DSM 46659</strain>
    </source>
</reference>
<evidence type="ECO:0000313" key="3">
    <source>
        <dbReference type="Proteomes" id="UP000546642"/>
    </source>
</evidence>
<comment type="caution">
    <text evidence="2">The sequence shown here is derived from an EMBL/GenBank/DDBJ whole genome shotgun (WGS) entry which is preliminary data.</text>
</comment>
<keyword evidence="3" id="KW-1185">Reference proteome</keyword>
<dbReference type="Proteomes" id="UP000546642">
    <property type="component" value="Unassembled WGS sequence"/>
</dbReference>
<evidence type="ECO:0000256" key="1">
    <source>
        <dbReference type="SAM" id="Phobius"/>
    </source>
</evidence>
<feature type="transmembrane region" description="Helical" evidence="1">
    <location>
        <begin position="22"/>
        <end position="54"/>
    </location>
</feature>
<evidence type="ECO:0000313" key="2">
    <source>
        <dbReference type="EMBL" id="MBB6174940.1"/>
    </source>
</evidence>
<organism evidence="2 3">
    <name type="scientific">Nocardiopsis mwathae</name>
    <dbReference type="NCBI Taxonomy" id="1472723"/>
    <lineage>
        <taxon>Bacteria</taxon>
        <taxon>Bacillati</taxon>
        <taxon>Actinomycetota</taxon>
        <taxon>Actinomycetes</taxon>
        <taxon>Streptosporangiales</taxon>
        <taxon>Nocardiopsidaceae</taxon>
        <taxon>Nocardiopsis</taxon>
    </lineage>
</organism>
<accession>A0A7W9YMK3</accession>
<gene>
    <name evidence="2" type="ORF">HNR23_005000</name>
</gene>
<keyword evidence="1" id="KW-0812">Transmembrane</keyword>
<dbReference type="AlphaFoldDB" id="A0A7W9YMK3"/>
<proteinExistence type="predicted"/>
<sequence length="64" mass="7029">MTCVDGPQCLCYPSRESWPYCALAFLTVSTFATIGLGYDLATVLVIVLVVLTIGPRAISRLHRR</sequence>
<name>A0A7W9YMK3_9ACTN</name>
<protein>
    <submittedName>
        <fullName evidence="2">Uncharacterized protein</fullName>
    </submittedName>
</protein>